<dbReference type="Pfam" id="PF00494">
    <property type="entry name" value="SQS_PSY"/>
    <property type="match status" value="1"/>
</dbReference>
<dbReference type="KEGG" id="nma:NMA1721"/>
<protein>
    <submittedName>
        <fullName evidence="1">Transferase</fullName>
    </submittedName>
</protein>
<evidence type="ECO:0000313" key="1">
    <source>
        <dbReference type="EMBL" id="CAM08850.1"/>
    </source>
</evidence>
<dbReference type="AlphaFoldDB" id="A0A0U1RJJ7"/>
<dbReference type="InterPro" id="IPR033904">
    <property type="entry name" value="Trans_IPPS_HH"/>
</dbReference>
<gene>
    <name evidence="1" type="ordered locus">NMA1721</name>
</gene>
<dbReference type="NCBIfam" id="TIGR03464">
    <property type="entry name" value="HpnC"/>
    <property type="match status" value="1"/>
</dbReference>
<dbReference type="Gene3D" id="1.10.600.10">
    <property type="entry name" value="Farnesyl Diphosphate Synthase"/>
    <property type="match status" value="1"/>
</dbReference>
<dbReference type="SUPFAM" id="SSF48576">
    <property type="entry name" value="Terpenoid synthases"/>
    <property type="match status" value="1"/>
</dbReference>
<proteinExistence type="predicted"/>
<dbReference type="CDD" id="cd00683">
    <property type="entry name" value="Trans_IPPS_HH"/>
    <property type="match status" value="1"/>
</dbReference>
<accession>A0A0U1RJJ7</accession>
<keyword evidence="1" id="KW-0808">Transferase</keyword>
<dbReference type="GO" id="GO:0051996">
    <property type="term" value="F:squalene synthase [NAD(P)H] activity"/>
    <property type="evidence" value="ECO:0007669"/>
    <property type="project" value="InterPro"/>
</dbReference>
<dbReference type="HOGENOM" id="CLU_037269_0_1_4"/>
<name>A0A0U1RJJ7_NEIMA</name>
<dbReference type="InterPro" id="IPR008949">
    <property type="entry name" value="Isoprenoid_synthase_dom_sf"/>
</dbReference>
<organism evidence="1 2">
    <name type="scientific">Neisseria meningitidis serogroup A / serotype 4A (strain DSM 15465 / Z2491)</name>
    <dbReference type="NCBI Taxonomy" id="122587"/>
    <lineage>
        <taxon>Bacteria</taxon>
        <taxon>Pseudomonadati</taxon>
        <taxon>Pseudomonadota</taxon>
        <taxon>Betaproteobacteria</taxon>
        <taxon>Neisseriales</taxon>
        <taxon>Neisseriaceae</taxon>
        <taxon>Neisseria</taxon>
    </lineage>
</organism>
<dbReference type="InterPro" id="IPR002060">
    <property type="entry name" value="Squ/phyt_synthse"/>
</dbReference>
<dbReference type="Proteomes" id="UP000000626">
    <property type="component" value="Chromosome"/>
</dbReference>
<dbReference type="SFLD" id="SFLDS00005">
    <property type="entry name" value="Isoprenoid_Synthase_Type_I"/>
    <property type="match status" value="1"/>
</dbReference>
<dbReference type="GO" id="GO:0016114">
    <property type="term" value="P:terpenoid biosynthetic process"/>
    <property type="evidence" value="ECO:0007669"/>
    <property type="project" value="UniProtKB-ARBA"/>
</dbReference>
<reference evidence="1 2" key="1">
    <citation type="journal article" date="2000" name="Nature">
        <title>Complete DNA sequence of a serogroup A strain of Neisseria meningitidis Z2491.</title>
        <authorList>
            <person name="Parkhill J."/>
            <person name="Achtman M."/>
            <person name="James K.D."/>
            <person name="Bentley S.D."/>
            <person name="Churcher C."/>
            <person name="Klee S.R."/>
            <person name="Morelli G."/>
            <person name="Basham D."/>
            <person name="Brown D."/>
            <person name="Chillingworth T."/>
            <person name="Davies R.M."/>
            <person name="Davis P."/>
            <person name="Devlin K."/>
            <person name="Feltwell T."/>
            <person name="Hamlin N."/>
            <person name="Holroyd S."/>
            <person name="Jagels K."/>
            <person name="Leather S."/>
            <person name="Moule S."/>
            <person name="Mungall K."/>
            <person name="Quail M.A."/>
            <person name="Rajandream M.A."/>
            <person name="Rutherford K.M."/>
            <person name="Simmonds M."/>
            <person name="Skelton J."/>
            <person name="Whitehead S."/>
            <person name="Spratt B.G."/>
            <person name="Barrell B.G."/>
        </authorList>
    </citation>
    <scope>NUCLEOTIDE SEQUENCE [LARGE SCALE GENOMIC DNA]</scope>
    <source>
        <strain evidence="2">DSM 15465 / Z2491</strain>
    </source>
</reference>
<evidence type="ECO:0000313" key="2">
    <source>
        <dbReference type="Proteomes" id="UP000000626"/>
    </source>
</evidence>
<dbReference type="GO" id="GO:0004311">
    <property type="term" value="F:geranylgeranyl diphosphate synthase activity"/>
    <property type="evidence" value="ECO:0007669"/>
    <property type="project" value="InterPro"/>
</dbReference>
<dbReference type="InterPro" id="IPR044843">
    <property type="entry name" value="Trans_IPPS_bact-type"/>
</dbReference>
<dbReference type="SFLD" id="SFLDG01212">
    <property type="entry name" value="Phytoene_synthase_like"/>
    <property type="match status" value="1"/>
</dbReference>
<dbReference type="SFLD" id="SFLDG01018">
    <property type="entry name" value="Squalene/Phytoene_Synthase_Lik"/>
    <property type="match status" value="1"/>
</dbReference>
<dbReference type="EnsemblBacteria" id="CAM08850">
    <property type="protein sequence ID" value="CAM08850"/>
    <property type="gene ID" value="NMA1721"/>
</dbReference>
<dbReference type="FunFam" id="1.10.600.10:FF:000050">
    <property type="entry name" value="Squalene synthase HpnC"/>
    <property type="match status" value="1"/>
</dbReference>
<dbReference type="EMBL" id="AL157959">
    <property type="protein sequence ID" value="CAM08850.1"/>
    <property type="molecule type" value="Genomic_DNA"/>
</dbReference>
<dbReference type="PANTHER" id="PTHR31480">
    <property type="entry name" value="BIFUNCTIONAL LYCOPENE CYCLASE/PHYTOENE SYNTHASE"/>
    <property type="match status" value="1"/>
</dbReference>
<dbReference type="InterPro" id="IPR017827">
    <property type="entry name" value="HSQ_synthase_HpnC"/>
</dbReference>
<sequence length="276" mass="30838">MMDGEGMSVGHYENFPVGSLILPRRLRKPVHAVYAFARTADDMADEGSMPSEARLAGLDALRRELDVLASGGRSAHPLIARLDAEAVVPFGLDLQPFYDLLSAFSQDVVKTRYAHFGELADYCRRSANPVGRIMLALYGKTDAVCVAQSDGICTALQLVNFWQDVAVDWQKGRVYIPQDDLLKFGVSEGQIAEGRADAAFQRLMAYECRRAFRMLKAGSPLARELKGRIGLELRMIVLGAQLILQKLDACRYDVFAQRPVLDKKDWLIMLKRALWK</sequence>